<dbReference type="PANTHER" id="PTHR31499:SF80">
    <property type="entry name" value="HTH MYB-TYPE DOMAIN-CONTAINING PROTEIN"/>
    <property type="match status" value="1"/>
</dbReference>
<dbReference type="AlphaFoldDB" id="M8CCG8"/>
<dbReference type="EnsemblPlants" id="EMT20801">
    <property type="protein sequence ID" value="EMT20801"/>
    <property type="gene ID" value="F775_22357"/>
</dbReference>
<name>M8CCG8_AEGTA</name>
<sequence>MNTKKFRPPGDVVGSAALCDPSSPQQLSSSLHQEELENSATSSQQHCAGCRLHEDYTPWSALAQSCLGTDNAAFDCAESLFDYPLGMLLMPIARTHYQYQSSENDRCRPRPQRDAMETTPAQLHKQPLPPPPQQQQERDHGLFSFSNASTTWSRGGEPKTCSFSPLVAAPDTILPAMENQKVPLPGNCMDAPVTPVGDGAARAPAAESSTAPRKTRIRWTQDLHERFVECVNQLGGADSERS</sequence>
<dbReference type="GO" id="GO:0003700">
    <property type="term" value="F:DNA-binding transcription factor activity"/>
    <property type="evidence" value="ECO:0007669"/>
    <property type="project" value="InterPro"/>
</dbReference>
<evidence type="ECO:0000256" key="1">
    <source>
        <dbReference type="SAM" id="MobiDB-lite"/>
    </source>
</evidence>
<feature type="compositionally biased region" description="Basic and acidic residues" evidence="1">
    <location>
        <begin position="103"/>
        <end position="116"/>
    </location>
</feature>
<protein>
    <recommendedName>
        <fullName evidence="3">Myb-like domain-containing protein</fullName>
    </recommendedName>
</protein>
<evidence type="ECO:0008006" key="3">
    <source>
        <dbReference type="Google" id="ProtNLM"/>
    </source>
</evidence>
<feature type="region of interest" description="Disordered" evidence="1">
    <location>
        <begin position="100"/>
        <end position="138"/>
    </location>
</feature>
<evidence type="ECO:0000313" key="2">
    <source>
        <dbReference type="EnsemblPlants" id="EMT20801"/>
    </source>
</evidence>
<proteinExistence type="predicted"/>
<dbReference type="InterPro" id="IPR046955">
    <property type="entry name" value="PHR1-like"/>
</dbReference>
<reference evidence="2" key="1">
    <citation type="submission" date="2015-06" db="UniProtKB">
        <authorList>
            <consortium name="EnsemblPlants"/>
        </authorList>
    </citation>
    <scope>IDENTIFICATION</scope>
</reference>
<accession>M8CCG8</accession>
<feature type="region of interest" description="Disordered" evidence="1">
    <location>
        <begin position="1"/>
        <end position="40"/>
    </location>
</feature>
<dbReference type="PANTHER" id="PTHR31499">
    <property type="entry name" value="MYB FAMILY TRANSCRIPTION FACTOR PHL11"/>
    <property type="match status" value="1"/>
</dbReference>
<organism evidence="2">
    <name type="scientific">Aegilops tauschii</name>
    <name type="common">Tausch's goatgrass</name>
    <name type="synonym">Aegilops squarrosa</name>
    <dbReference type="NCBI Taxonomy" id="37682"/>
    <lineage>
        <taxon>Eukaryota</taxon>
        <taxon>Viridiplantae</taxon>
        <taxon>Streptophyta</taxon>
        <taxon>Embryophyta</taxon>
        <taxon>Tracheophyta</taxon>
        <taxon>Spermatophyta</taxon>
        <taxon>Magnoliopsida</taxon>
        <taxon>Liliopsida</taxon>
        <taxon>Poales</taxon>
        <taxon>Poaceae</taxon>
        <taxon>BOP clade</taxon>
        <taxon>Pooideae</taxon>
        <taxon>Triticodae</taxon>
        <taxon>Triticeae</taxon>
        <taxon>Triticinae</taxon>
        <taxon>Aegilops</taxon>
    </lineage>
</organism>
<dbReference type="Gene3D" id="1.10.10.60">
    <property type="entry name" value="Homeodomain-like"/>
    <property type="match status" value="1"/>
</dbReference>
<feature type="compositionally biased region" description="Low complexity" evidence="1">
    <location>
        <begin position="22"/>
        <end position="31"/>
    </location>
</feature>